<dbReference type="Proteomes" id="UP000275368">
    <property type="component" value="Chromosome"/>
</dbReference>
<proteinExistence type="predicted"/>
<dbReference type="InterPro" id="IPR036397">
    <property type="entry name" value="RNaseH_sf"/>
</dbReference>
<evidence type="ECO:0000313" key="1">
    <source>
        <dbReference type="EMBL" id="BBH20269.1"/>
    </source>
</evidence>
<protein>
    <submittedName>
        <fullName evidence="1">Uncharacterized protein</fullName>
    </submittedName>
</protein>
<dbReference type="EMBL" id="AP019308">
    <property type="protein sequence ID" value="BBH20269.1"/>
    <property type="molecule type" value="Genomic_DNA"/>
</dbReference>
<dbReference type="GO" id="GO:0015074">
    <property type="term" value="P:DNA integration"/>
    <property type="evidence" value="ECO:0007669"/>
    <property type="project" value="InterPro"/>
</dbReference>
<dbReference type="PROSITE" id="PS50994">
    <property type="entry name" value="INTEGRASE"/>
    <property type="match status" value="1"/>
</dbReference>
<accession>A0A3G9JB87</accession>
<dbReference type="Gene3D" id="3.30.420.10">
    <property type="entry name" value="Ribonuclease H-like superfamily/Ribonuclease H"/>
    <property type="match status" value="1"/>
</dbReference>
<dbReference type="RefSeq" id="WP_125655189.1">
    <property type="nucleotide sequence ID" value="NZ_AP019308.1"/>
</dbReference>
<organism evidence="1 2">
    <name type="scientific">Paenibacillus baekrokdamisoli</name>
    <dbReference type="NCBI Taxonomy" id="1712516"/>
    <lineage>
        <taxon>Bacteria</taxon>
        <taxon>Bacillati</taxon>
        <taxon>Bacillota</taxon>
        <taxon>Bacilli</taxon>
        <taxon>Bacillales</taxon>
        <taxon>Paenibacillaceae</taxon>
        <taxon>Paenibacillus</taxon>
    </lineage>
</organism>
<keyword evidence="2" id="KW-1185">Reference proteome</keyword>
<evidence type="ECO:0000313" key="2">
    <source>
        <dbReference type="Proteomes" id="UP000275368"/>
    </source>
</evidence>
<dbReference type="InterPro" id="IPR012337">
    <property type="entry name" value="RNaseH-like_sf"/>
</dbReference>
<name>A0A3G9JB87_9BACL</name>
<reference evidence="1 2" key="1">
    <citation type="submission" date="2018-11" db="EMBL/GenBank/DDBJ databases">
        <title>Complete genome sequence of Paenibacillus baekrokdamisoli strain KCTC 33723.</title>
        <authorList>
            <person name="Kang S.W."/>
            <person name="Lee K.C."/>
            <person name="Kim K.K."/>
            <person name="Kim J.S."/>
            <person name="Kim D.S."/>
            <person name="Ko S.H."/>
            <person name="Yang S.H."/>
            <person name="Lee J.S."/>
        </authorList>
    </citation>
    <scope>NUCLEOTIDE SEQUENCE [LARGE SCALE GENOMIC DNA]</scope>
    <source>
        <strain evidence="1 2">KCTC 33723</strain>
    </source>
</reference>
<dbReference type="GO" id="GO:0003676">
    <property type="term" value="F:nucleic acid binding"/>
    <property type="evidence" value="ECO:0007669"/>
    <property type="project" value="InterPro"/>
</dbReference>
<gene>
    <name evidence="1" type="ORF">Back11_16140</name>
</gene>
<sequence>MPKKRWIENEKIDPAHLDTSLWPIVHEDKLDSNDKETFFARKKAIDMYMKNERPLHEISAGTLIDRKDILAFVKRCLSYDNQGRIWGYRALIPRKRLKQYERKSLPILSTQDELSKMTGAFTLLLKQYPTVKETIDNLYLGRNTKREVRSPRISVKDLHVKFLEACTKAGITSSEYPFISGDLGKRSLYRYVDILEQWHFGEAAKRYGENASQKARHTGIGAPNAPSPVRPLERVQFDGHRIDCSIAIVFHTPEGDEIVEVMDRLWLLCIIDVATRIILGHYLSFNKEYSASDVLHCIKKAVMPKEVLQLSIPGLTYHPNGGFASRLFPEMEWALWDEFHLDNGKSNLANQVRDRLKRTIGCAVNAGPVALPMRRGIIERFFETLEENGFHRLVNTTGSNPRDPRRQDPEKKAVKYRITAEHIEELTDVLISNYNGTKHEGINLLTPLQCLEQRLNRGLLPRVMTEEKRQEIAFLSLAANRVVQGNISQGKRPFIYYEGTEYRNEVLSRSPELIGTQLDLLVNIDDLRVIRAFLPDGSEFGVLTANGKWGITPHSLQVRKQINKLRKLKILHFTNYDDPIECYHRYLQEQAKTSRSDRNRLAALQRSRKKQKEKVDSKEILPDDTQSKNVVPLVEASTKKSMNIDRKRFRTITY</sequence>
<dbReference type="OrthoDB" id="8736397at2"/>
<dbReference type="AlphaFoldDB" id="A0A3G9JB87"/>
<dbReference type="KEGG" id="pbk:Back11_16140"/>
<dbReference type="InterPro" id="IPR001584">
    <property type="entry name" value="Integrase_cat-core"/>
</dbReference>
<dbReference type="SUPFAM" id="SSF53098">
    <property type="entry name" value="Ribonuclease H-like"/>
    <property type="match status" value="1"/>
</dbReference>